<name>A0A0C7QQC0_PARSO</name>
<evidence type="ECO:0000313" key="2">
    <source>
        <dbReference type="Proteomes" id="UP000049127"/>
    </source>
</evidence>
<sequence length="87" mass="10711">MVKHEFRRDCVKFFIFKIERMCITVKDEKQNEFKKPTPKEFSEMLKDIGFVKSTHEYKNYYIERDLVKHKQFDEELDVNNEDKNISN</sequence>
<dbReference type="EMBL" id="CEKZ01000003">
    <property type="protein sequence ID" value="CEQ02942.1"/>
    <property type="molecule type" value="Genomic_DNA"/>
</dbReference>
<accession>A0A0C7QQC0</accession>
<evidence type="ECO:0000313" key="1">
    <source>
        <dbReference type="EMBL" id="CEQ02942.1"/>
    </source>
</evidence>
<gene>
    <name evidence="1" type="ORF">R28058_06751</name>
</gene>
<dbReference type="AlphaFoldDB" id="A0A0C7QQC0"/>
<dbReference type="RefSeq" id="WP_055341482.1">
    <property type="nucleotide sequence ID" value="NZ_CEKZ01000003.1"/>
</dbReference>
<dbReference type="Proteomes" id="UP000049127">
    <property type="component" value="Unassembled WGS sequence"/>
</dbReference>
<proteinExistence type="predicted"/>
<reference evidence="2" key="1">
    <citation type="submission" date="2015-01" db="EMBL/GenBank/DDBJ databases">
        <authorList>
            <person name="Aslett M.A."/>
            <person name="De Silva N."/>
        </authorList>
    </citation>
    <scope>NUCLEOTIDE SEQUENCE [LARGE SCALE GENOMIC DNA]</scope>
    <source>
        <strain evidence="2">R28058</strain>
    </source>
</reference>
<protein>
    <submittedName>
        <fullName evidence="1">Uncharacterized protein</fullName>
    </submittedName>
</protein>
<organism evidence="1 2">
    <name type="scientific">Paraclostridium sordellii</name>
    <name type="common">Clostridium sordellii</name>
    <dbReference type="NCBI Taxonomy" id="1505"/>
    <lineage>
        <taxon>Bacteria</taxon>
        <taxon>Bacillati</taxon>
        <taxon>Bacillota</taxon>
        <taxon>Clostridia</taxon>
        <taxon>Peptostreptococcales</taxon>
        <taxon>Peptostreptococcaceae</taxon>
        <taxon>Paraclostridium</taxon>
    </lineage>
</organism>